<evidence type="ECO:0000256" key="1">
    <source>
        <dbReference type="SAM" id="Coils"/>
    </source>
</evidence>
<proteinExistence type="predicted"/>
<accession>A0ABW7PAS9</accession>
<evidence type="ECO:0000256" key="2">
    <source>
        <dbReference type="SAM" id="MobiDB-lite"/>
    </source>
</evidence>
<gene>
    <name evidence="3" type="ORF">WDV06_08275</name>
</gene>
<keyword evidence="1" id="KW-0175">Coiled coil</keyword>
<organism evidence="3 4">
    <name type="scientific">Streptomyces racemochromogenes</name>
    <dbReference type="NCBI Taxonomy" id="67353"/>
    <lineage>
        <taxon>Bacteria</taxon>
        <taxon>Bacillati</taxon>
        <taxon>Actinomycetota</taxon>
        <taxon>Actinomycetes</taxon>
        <taxon>Kitasatosporales</taxon>
        <taxon>Streptomycetaceae</taxon>
        <taxon>Streptomyces</taxon>
    </lineage>
</organism>
<dbReference type="RefSeq" id="WP_395508977.1">
    <property type="nucleotide sequence ID" value="NZ_JBBDHD010000014.1"/>
</dbReference>
<feature type="region of interest" description="Disordered" evidence="2">
    <location>
        <begin position="85"/>
        <end position="119"/>
    </location>
</feature>
<protein>
    <recommendedName>
        <fullName evidence="5">HTH HARE-type domain-containing protein</fullName>
    </recommendedName>
</protein>
<dbReference type="Proteomes" id="UP001610631">
    <property type="component" value="Unassembled WGS sequence"/>
</dbReference>
<sequence length="188" mass="20061">MRTNPGDAVNPLVEHLRQVEAIEQDRWVAAGEACSKAEYNVSELRQRLADAEQELVAAEHNRTVATERLSAVRDTISSAEQFLAQPGDAAATEPESEDPVRQEPPASSRSRPAQPADSAAPTLKALVLQALADGDATPLALIIDRVRQSRPDTKANSVRSTLANMGPSDGVAAVGRGLYQLLPPEAHT</sequence>
<evidence type="ECO:0000313" key="4">
    <source>
        <dbReference type="Proteomes" id="UP001610631"/>
    </source>
</evidence>
<dbReference type="EMBL" id="JBBDHD010000014">
    <property type="protein sequence ID" value="MFH7595092.1"/>
    <property type="molecule type" value="Genomic_DNA"/>
</dbReference>
<name>A0ABW7PAS9_9ACTN</name>
<feature type="compositionally biased region" description="Low complexity" evidence="2">
    <location>
        <begin position="104"/>
        <end position="119"/>
    </location>
</feature>
<evidence type="ECO:0000313" key="3">
    <source>
        <dbReference type="EMBL" id="MFH7595092.1"/>
    </source>
</evidence>
<evidence type="ECO:0008006" key="5">
    <source>
        <dbReference type="Google" id="ProtNLM"/>
    </source>
</evidence>
<comment type="caution">
    <text evidence="3">The sequence shown here is derived from an EMBL/GenBank/DDBJ whole genome shotgun (WGS) entry which is preliminary data.</text>
</comment>
<reference evidence="3 4" key="1">
    <citation type="submission" date="2024-03" db="EMBL/GenBank/DDBJ databases">
        <title>Whole genome sequencing of Streptomyces racemochromogenes, to identify antimicrobial biosynthetic gene clusters.</title>
        <authorList>
            <person name="Suryawanshi P."/>
            <person name="Krishnaraj P.U."/>
            <person name="Arun Y.P."/>
            <person name="Suryawanshi M.P."/>
            <person name="Rakshit O."/>
        </authorList>
    </citation>
    <scope>NUCLEOTIDE SEQUENCE [LARGE SCALE GENOMIC DNA]</scope>
    <source>
        <strain evidence="3 4">AUDT626</strain>
    </source>
</reference>
<keyword evidence="4" id="KW-1185">Reference proteome</keyword>
<feature type="coiled-coil region" evidence="1">
    <location>
        <begin position="34"/>
        <end position="68"/>
    </location>
</feature>